<dbReference type="InterPro" id="IPR001375">
    <property type="entry name" value="Peptidase_S9_cat"/>
</dbReference>
<dbReference type="OrthoDB" id="9783926at2"/>
<gene>
    <name evidence="3" type="ORF">TsocGM_01830</name>
</gene>
<reference evidence="3 4" key="1">
    <citation type="submission" date="2018-12" db="EMBL/GenBank/DDBJ databases">
        <authorList>
            <person name="Toschakov S.V."/>
        </authorList>
    </citation>
    <scope>NUCLEOTIDE SEQUENCE [LARGE SCALE GENOMIC DNA]</scope>
    <source>
        <strain evidence="3 4">GM2012</strain>
    </source>
</reference>
<proteinExistence type="predicted"/>
<dbReference type="InterPro" id="IPR050261">
    <property type="entry name" value="FrsA_esterase"/>
</dbReference>
<dbReference type="PROSITE" id="PS00708">
    <property type="entry name" value="PRO_ENDOPEP_SER"/>
    <property type="match status" value="1"/>
</dbReference>
<dbReference type="Pfam" id="PF00326">
    <property type="entry name" value="Peptidase_S9"/>
    <property type="match status" value="1"/>
</dbReference>
<dbReference type="GO" id="GO:0004252">
    <property type="term" value="F:serine-type endopeptidase activity"/>
    <property type="evidence" value="ECO:0007669"/>
    <property type="project" value="InterPro"/>
</dbReference>
<dbReference type="SUPFAM" id="SSF53474">
    <property type="entry name" value="alpha/beta-Hydrolases"/>
    <property type="match status" value="1"/>
</dbReference>
<name>A0A432MRE7_9BACT</name>
<comment type="caution">
    <text evidence="3">The sequence shown here is derived from an EMBL/GenBank/DDBJ whole genome shotgun (WGS) entry which is preliminary data.</text>
</comment>
<sequence>MNASLALAALLATVQHGEVAFHPGPEEPKVPALFRLDAATFPYQARLLRRTPGYSVSAVTFPSPVVSPDPANNVVHAEYFRPRRSGTCPAAVVLHILGADFALSRFLAARLADSGVAALFVKLPYYGERRPPGVDSRFLSADLERSVLAVRQGVCDVRRASQWLRDREEIDPNRVGVTGISLGGIISAVAAGVDPELDRAALVLAGGGLADILWDLPEPEARDSRRAWLDSGRSRDDLEALTRPFDPLTYADRLRDKRVLMIAGRADEVIPPSAASRLWEAAGRPSIRWYDCGHYSAAGYLLPAIREVVAFFADQTGSPDSRTSR</sequence>
<dbReference type="Proteomes" id="UP000280296">
    <property type="component" value="Unassembled WGS sequence"/>
</dbReference>
<dbReference type="PANTHER" id="PTHR22946">
    <property type="entry name" value="DIENELACTONE HYDROLASE DOMAIN-CONTAINING PROTEIN-RELATED"/>
    <property type="match status" value="1"/>
</dbReference>
<dbReference type="Gene3D" id="3.40.50.1820">
    <property type="entry name" value="alpha/beta hydrolase"/>
    <property type="match status" value="1"/>
</dbReference>
<dbReference type="PANTHER" id="PTHR22946:SF9">
    <property type="entry name" value="POLYKETIDE TRANSFERASE AF380"/>
    <property type="match status" value="1"/>
</dbReference>
<dbReference type="GO" id="GO:0052689">
    <property type="term" value="F:carboxylic ester hydrolase activity"/>
    <property type="evidence" value="ECO:0007669"/>
    <property type="project" value="UniProtKB-ARBA"/>
</dbReference>
<dbReference type="EMBL" id="RYZH01000002">
    <property type="protein sequence ID" value="RUL89535.1"/>
    <property type="molecule type" value="Genomic_DNA"/>
</dbReference>
<accession>A0A432MRE7</accession>
<evidence type="ECO:0000313" key="4">
    <source>
        <dbReference type="Proteomes" id="UP000280296"/>
    </source>
</evidence>
<dbReference type="InterPro" id="IPR002471">
    <property type="entry name" value="Pept_S9_AS"/>
</dbReference>
<evidence type="ECO:0000256" key="1">
    <source>
        <dbReference type="ARBA" id="ARBA00022801"/>
    </source>
</evidence>
<reference evidence="3 4" key="2">
    <citation type="submission" date="2019-01" db="EMBL/GenBank/DDBJ databases">
        <title>Tautonia sociabilis, a novel thermotolerant planctomycete of Isosphaeraceae family, isolated from a 4000 m deep subterranean habitat.</title>
        <authorList>
            <person name="Kovaleva O.L."/>
            <person name="Elcheninov A.G."/>
            <person name="Van Heerden E."/>
            <person name="Toshchakov S.V."/>
            <person name="Novikov A."/>
            <person name="Bonch-Osmolovskaya E.A."/>
            <person name="Kublanov I.V."/>
        </authorList>
    </citation>
    <scope>NUCLEOTIDE SEQUENCE [LARGE SCALE GENOMIC DNA]</scope>
    <source>
        <strain evidence="3 4">GM2012</strain>
    </source>
</reference>
<keyword evidence="1 3" id="KW-0378">Hydrolase</keyword>
<organism evidence="3 4">
    <name type="scientific">Tautonia sociabilis</name>
    <dbReference type="NCBI Taxonomy" id="2080755"/>
    <lineage>
        <taxon>Bacteria</taxon>
        <taxon>Pseudomonadati</taxon>
        <taxon>Planctomycetota</taxon>
        <taxon>Planctomycetia</taxon>
        <taxon>Isosphaerales</taxon>
        <taxon>Isosphaeraceae</taxon>
        <taxon>Tautonia</taxon>
    </lineage>
</organism>
<dbReference type="InterPro" id="IPR029058">
    <property type="entry name" value="AB_hydrolase_fold"/>
</dbReference>
<keyword evidence="4" id="KW-1185">Reference proteome</keyword>
<dbReference type="RefSeq" id="WP_126723611.1">
    <property type="nucleotide sequence ID" value="NZ_RYZH01000002.1"/>
</dbReference>
<evidence type="ECO:0000259" key="2">
    <source>
        <dbReference type="Pfam" id="PF00326"/>
    </source>
</evidence>
<feature type="domain" description="Peptidase S9 prolyl oligopeptidase catalytic" evidence="2">
    <location>
        <begin position="154"/>
        <end position="281"/>
    </location>
</feature>
<protein>
    <submittedName>
        <fullName evidence="3">Abhydrolase domain-containing 18</fullName>
    </submittedName>
</protein>
<dbReference type="AlphaFoldDB" id="A0A432MRE7"/>
<dbReference type="GO" id="GO:0006508">
    <property type="term" value="P:proteolysis"/>
    <property type="evidence" value="ECO:0007669"/>
    <property type="project" value="InterPro"/>
</dbReference>
<evidence type="ECO:0000313" key="3">
    <source>
        <dbReference type="EMBL" id="RUL89535.1"/>
    </source>
</evidence>